<feature type="compositionally biased region" description="Polar residues" evidence="3">
    <location>
        <begin position="219"/>
        <end position="231"/>
    </location>
</feature>
<feature type="compositionally biased region" description="Basic and acidic residues" evidence="3">
    <location>
        <begin position="998"/>
        <end position="1020"/>
    </location>
</feature>
<evidence type="ECO:0000256" key="3">
    <source>
        <dbReference type="SAM" id="MobiDB-lite"/>
    </source>
</evidence>
<feature type="region of interest" description="Disordered" evidence="3">
    <location>
        <begin position="178"/>
        <end position="294"/>
    </location>
</feature>
<dbReference type="GO" id="GO:0005886">
    <property type="term" value="C:plasma membrane"/>
    <property type="evidence" value="ECO:0000318"/>
    <property type="project" value="GO_Central"/>
</dbReference>
<dbReference type="Gene3D" id="1.10.238.10">
    <property type="entry name" value="EF-hand"/>
    <property type="match status" value="2"/>
</dbReference>
<reference evidence="6" key="1">
    <citation type="journal article" date="2021" name="Nat. Commun.">
        <title>Genomic analyses provide insights into spinach domestication and the genetic basis of agronomic traits.</title>
        <authorList>
            <person name="Cai X."/>
            <person name="Sun X."/>
            <person name="Xu C."/>
            <person name="Sun H."/>
            <person name="Wang X."/>
            <person name="Ge C."/>
            <person name="Zhang Z."/>
            <person name="Wang Q."/>
            <person name="Fei Z."/>
            <person name="Jiao C."/>
            <person name="Wang Q."/>
        </authorList>
    </citation>
    <scope>NUCLEOTIDE SEQUENCE [LARGE SCALE GENOMIC DNA]</scope>
    <source>
        <strain evidence="6">cv. Varoflay</strain>
    </source>
</reference>
<feature type="compositionally biased region" description="Low complexity" evidence="3">
    <location>
        <begin position="981"/>
        <end position="991"/>
    </location>
</feature>
<feature type="compositionally biased region" description="Basic and acidic residues" evidence="3">
    <location>
        <begin position="830"/>
        <end position="842"/>
    </location>
</feature>
<dbReference type="GO" id="GO:0006897">
    <property type="term" value="P:endocytosis"/>
    <property type="evidence" value="ECO:0000318"/>
    <property type="project" value="GO_Central"/>
</dbReference>
<feature type="region of interest" description="Disordered" evidence="3">
    <location>
        <begin position="99"/>
        <end position="127"/>
    </location>
</feature>
<evidence type="ECO:0000259" key="4">
    <source>
        <dbReference type="PROSITE" id="PS50031"/>
    </source>
</evidence>
<evidence type="ECO:0000313" key="6">
    <source>
        <dbReference type="Proteomes" id="UP000813463"/>
    </source>
</evidence>
<proteinExistence type="predicted"/>
<evidence type="ECO:0000259" key="5">
    <source>
        <dbReference type="PROSITE" id="PS50222"/>
    </source>
</evidence>
<feature type="compositionally biased region" description="Basic and acidic residues" evidence="3">
    <location>
        <begin position="810"/>
        <end position="820"/>
    </location>
</feature>
<dbReference type="GeneID" id="110793325"/>
<feature type="region of interest" description="Disordered" evidence="3">
    <location>
        <begin position="471"/>
        <end position="521"/>
    </location>
</feature>
<dbReference type="PROSITE" id="PS50222">
    <property type="entry name" value="EF_HAND_2"/>
    <property type="match status" value="2"/>
</dbReference>
<sequence>MAAQNPGDLFDTYFQKADLDRDGRISGAEAVAFFQGSNLPKQVLAQIWTFADQNRTGFLGRPEFYNALKLVTVAQSKRELTPELVRAALYGPASAKIPAPQISSPATPGPQSSAAGATPSASQTGTVAPISYQNHGIRGVSVSQNVNMNQQYNQPPVSGTPRPPNTVSAVATQPAQGVGFQGFPGGAPQLGSNLPNSRASNDIGVVNTGRSPTGVFSERGNSLLTNQSGVPSTAGPAASLPPKPSVTAGISAAQPKPSQNGSTSGSFSGNNAFSVAPSQLKRDGSIPSSSGSLQVPSAVVPVSAGNQSSFKQGSVASVPNSFTANSVGGQHQKLQPHLKQNQQIPVQNIAPRGPPASSTGHQSQLNWPRPTQTDLQKYAKVFMEVDTDKDGKITGEQARNLFLSWRLPREVLKQVWDLSDQDNDSNLSLREFCIALYLMERYREGRPLPAVLPSSVVLDFPATPQPVAGHGNPGWGYSAGFQHPQVVPGTASRPTARPTGKPPLPVSAHISSDDRMPPKPPKAKVPILEKHLVDQLSEEEQKSLNLKYQEASDANKKVEELEKEIKEAKEKMEFYRVKMQELVLYKSRCDSRFNEVSERATADKREVEALAKKYEEKYKQTGDVASRLTIEEATFRDIQEKKMEMYQAIVKMEQDGTDENLQVRADRIQSSLEELVKSLSERCKKYGLRSKPTTLVELPFGWQPGIQESVADWDEDWDKFEDEGYTFVKELTLDVQNVIAPPKTKIKVAKKEKNLAFEGDTEHTSDAESKFAKSTEDDQVAENSVVGTPKAGDMLKNSVSSPSARSSHGSPRDGFKDNHFRKLGSSDASPRAKESLSDDRIADASLSGEKSFDEHSQGTFDTNDDADSIWGFSKEMDRDKHNDDLFGHGQWTLPPIRTSSSQADDFLPKKSIFADSVPGTPADGFLPKKSIFADSVPGTPADGFLPKQSIFADSVPSTPLYESSYSPQKYGEGPDRGFNLSRFDSFRSSDSGFQPQEKFSRFDSMRSTGDFDSHDERSVQQRETTFSRFDSMRSSNNDYDYGDRFSSYDDSDAFGSGPFKSAFDSETPRGDSDPFGSSAFRSSLGNETPRSEIDAFGSVGPFRSSSMANETPRADSDPFGSTAPFRSSFGSETPRADGDPFGSVGPFKSSWGSETPRGDAADPFGGPFKSSLGSETPRKESDYFGYSGSFKSSFGSETPRGGEFDSYGFGGPFGSSLGNETPRGDVDAFGSSGPFKSTVGSETPKERTDSWSAF</sequence>
<dbReference type="InterPro" id="IPR002048">
    <property type="entry name" value="EF_hand_dom"/>
</dbReference>
<dbReference type="GO" id="GO:0005634">
    <property type="term" value="C:nucleus"/>
    <property type="evidence" value="ECO:0007669"/>
    <property type="project" value="TreeGrafter"/>
</dbReference>
<feature type="region of interest" description="Disordered" evidence="3">
    <location>
        <begin position="1212"/>
        <end position="1254"/>
    </location>
</feature>
<evidence type="ECO:0000256" key="2">
    <source>
        <dbReference type="SAM" id="Coils"/>
    </source>
</evidence>
<dbReference type="SUPFAM" id="SSF47473">
    <property type="entry name" value="EF-hand"/>
    <property type="match status" value="2"/>
</dbReference>
<protein>
    <submittedName>
        <fullName evidence="7">Uncharacterized protein</fullName>
    </submittedName>
</protein>
<dbReference type="InterPro" id="IPR000261">
    <property type="entry name" value="EH_dom"/>
</dbReference>
<feature type="compositionally biased region" description="Polar residues" evidence="3">
    <location>
        <begin position="356"/>
        <end position="370"/>
    </location>
</feature>
<evidence type="ECO:0000256" key="1">
    <source>
        <dbReference type="ARBA" id="ARBA00022837"/>
    </source>
</evidence>
<feature type="domain" description="EH" evidence="4">
    <location>
        <begin position="374"/>
        <end position="457"/>
    </location>
</feature>
<keyword evidence="1" id="KW-0106">Calcium</keyword>
<dbReference type="GO" id="GO:0030674">
    <property type="term" value="F:protein-macromolecule adaptor activity"/>
    <property type="evidence" value="ECO:0000318"/>
    <property type="project" value="GO_Central"/>
</dbReference>
<feature type="region of interest" description="Disordered" evidence="3">
    <location>
        <begin position="1056"/>
        <end position="1180"/>
    </location>
</feature>
<dbReference type="KEGG" id="soe:110793325"/>
<gene>
    <name evidence="7" type="primary">LOC110793325</name>
</gene>
<feature type="region of interest" description="Disordered" evidence="3">
    <location>
        <begin position="150"/>
        <end position="169"/>
    </location>
</feature>
<feature type="region of interest" description="Disordered" evidence="3">
    <location>
        <begin position="759"/>
        <end position="869"/>
    </location>
</feature>
<feature type="compositionally biased region" description="Polar residues" evidence="3">
    <location>
        <begin position="1079"/>
        <end position="1088"/>
    </location>
</feature>
<feature type="compositionally biased region" description="Low complexity" evidence="3">
    <location>
        <begin position="798"/>
        <end position="809"/>
    </location>
</feature>
<evidence type="ECO:0000313" key="7">
    <source>
        <dbReference type="RefSeq" id="XP_021853884.1"/>
    </source>
</evidence>
<dbReference type="Pfam" id="PF12763">
    <property type="entry name" value="EH"/>
    <property type="match status" value="2"/>
</dbReference>
<dbReference type="SMART" id="SM00027">
    <property type="entry name" value="EH"/>
    <property type="match status" value="2"/>
</dbReference>
<dbReference type="OrthoDB" id="524326at2759"/>
<keyword evidence="6" id="KW-1185">Reference proteome</keyword>
<feature type="domain" description="EF-hand" evidence="5">
    <location>
        <begin position="373"/>
        <end position="408"/>
    </location>
</feature>
<dbReference type="PANTHER" id="PTHR11216">
    <property type="entry name" value="EH DOMAIN"/>
    <property type="match status" value="1"/>
</dbReference>
<dbReference type="SMART" id="SM00054">
    <property type="entry name" value="EFh"/>
    <property type="match status" value="4"/>
</dbReference>
<dbReference type="GO" id="GO:0016197">
    <property type="term" value="P:endosomal transport"/>
    <property type="evidence" value="ECO:0000318"/>
    <property type="project" value="GO_Central"/>
</dbReference>
<keyword evidence="2" id="KW-0175">Coiled coil</keyword>
<feature type="compositionally biased region" description="Basic and acidic residues" evidence="3">
    <location>
        <begin position="759"/>
        <end position="776"/>
    </location>
</feature>
<dbReference type="Proteomes" id="UP000813463">
    <property type="component" value="Chromosome 4"/>
</dbReference>
<dbReference type="GO" id="GO:0005509">
    <property type="term" value="F:calcium ion binding"/>
    <property type="evidence" value="ECO:0007669"/>
    <property type="project" value="InterPro"/>
</dbReference>
<feature type="compositionally biased region" description="Polar residues" evidence="3">
    <location>
        <begin position="190"/>
        <end position="200"/>
    </location>
</feature>
<dbReference type="InterPro" id="IPR018247">
    <property type="entry name" value="EF_Hand_1_Ca_BS"/>
</dbReference>
<feature type="compositionally biased region" description="Polar residues" evidence="3">
    <location>
        <begin position="101"/>
        <end position="127"/>
    </location>
</feature>
<feature type="compositionally biased region" description="Polar residues" evidence="3">
    <location>
        <begin position="1021"/>
        <end position="1038"/>
    </location>
</feature>
<feature type="region of interest" description="Disordered" evidence="3">
    <location>
        <begin position="960"/>
        <end position="1042"/>
    </location>
</feature>
<dbReference type="CDD" id="cd00052">
    <property type="entry name" value="EH"/>
    <property type="match status" value="2"/>
</dbReference>
<feature type="compositionally biased region" description="Basic and acidic residues" evidence="3">
    <location>
        <begin position="1243"/>
        <end position="1254"/>
    </location>
</feature>
<reference evidence="7" key="2">
    <citation type="submission" date="2025-08" db="UniProtKB">
        <authorList>
            <consortium name="RefSeq"/>
        </authorList>
    </citation>
    <scope>IDENTIFICATION</scope>
    <source>
        <tissue evidence="7">Leaf</tissue>
    </source>
</reference>
<dbReference type="AlphaFoldDB" id="A0A9R0K0G5"/>
<feature type="compositionally biased region" description="Low complexity" evidence="3">
    <location>
        <begin position="258"/>
        <end position="274"/>
    </location>
</feature>
<feature type="domain" description="EH" evidence="4">
    <location>
        <begin position="10"/>
        <end position="96"/>
    </location>
</feature>
<feature type="coiled-coil region" evidence="2">
    <location>
        <begin position="541"/>
        <end position="617"/>
    </location>
</feature>
<dbReference type="PANTHER" id="PTHR11216:SF161">
    <property type="entry name" value="CALCIUM-BINDING EF HAND FAMILY PROTEIN"/>
    <property type="match status" value="1"/>
</dbReference>
<dbReference type="PROSITE" id="PS00018">
    <property type="entry name" value="EF_HAND_1"/>
    <property type="match status" value="1"/>
</dbReference>
<accession>A0A9R0K0G5</accession>
<dbReference type="PROSITE" id="PS50031">
    <property type="entry name" value="EH"/>
    <property type="match status" value="2"/>
</dbReference>
<dbReference type="GO" id="GO:0005737">
    <property type="term" value="C:cytoplasm"/>
    <property type="evidence" value="ECO:0000318"/>
    <property type="project" value="GO_Central"/>
</dbReference>
<dbReference type="RefSeq" id="XP_021853884.1">
    <property type="nucleotide sequence ID" value="XM_021998192.2"/>
</dbReference>
<dbReference type="InterPro" id="IPR011992">
    <property type="entry name" value="EF-hand-dom_pair"/>
</dbReference>
<organism evidence="6 7">
    <name type="scientific">Spinacia oleracea</name>
    <name type="common">Spinach</name>
    <dbReference type="NCBI Taxonomy" id="3562"/>
    <lineage>
        <taxon>Eukaryota</taxon>
        <taxon>Viridiplantae</taxon>
        <taxon>Streptophyta</taxon>
        <taxon>Embryophyta</taxon>
        <taxon>Tracheophyta</taxon>
        <taxon>Spermatophyta</taxon>
        <taxon>Magnoliopsida</taxon>
        <taxon>eudicotyledons</taxon>
        <taxon>Gunneridae</taxon>
        <taxon>Pentapetalae</taxon>
        <taxon>Caryophyllales</taxon>
        <taxon>Chenopodiaceae</taxon>
        <taxon>Chenopodioideae</taxon>
        <taxon>Anserineae</taxon>
        <taxon>Spinacia</taxon>
    </lineage>
</organism>
<feature type="region of interest" description="Disordered" evidence="3">
    <location>
        <begin position="348"/>
        <end position="370"/>
    </location>
</feature>
<feature type="domain" description="EF-hand" evidence="5">
    <location>
        <begin position="5"/>
        <end position="40"/>
    </location>
</feature>
<name>A0A9R0K0G5_SPIOL</name>